<evidence type="ECO:0000313" key="3">
    <source>
        <dbReference type="Proteomes" id="UP000578449"/>
    </source>
</evidence>
<protein>
    <submittedName>
        <fullName evidence="2">Uncharacterized protein</fullName>
    </submittedName>
</protein>
<dbReference type="EMBL" id="JACHGN010000038">
    <property type="protein sequence ID" value="MBB5140201.1"/>
    <property type="molecule type" value="Genomic_DNA"/>
</dbReference>
<evidence type="ECO:0000256" key="1">
    <source>
        <dbReference type="SAM" id="MobiDB-lite"/>
    </source>
</evidence>
<dbReference type="Proteomes" id="UP000578449">
    <property type="component" value="Unassembled WGS sequence"/>
</dbReference>
<dbReference type="AlphaFoldDB" id="A0A840PR07"/>
<gene>
    <name evidence="2" type="ORF">HNP84_009968</name>
</gene>
<comment type="caution">
    <text evidence="2">The sequence shown here is derived from an EMBL/GenBank/DDBJ whole genome shotgun (WGS) entry which is preliminary data.</text>
</comment>
<feature type="region of interest" description="Disordered" evidence="1">
    <location>
        <begin position="158"/>
        <end position="211"/>
    </location>
</feature>
<proteinExistence type="predicted"/>
<accession>A0A840PR07</accession>
<reference evidence="2 3" key="1">
    <citation type="submission" date="2020-08" db="EMBL/GenBank/DDBJ databases">
        <title>Genomic Encyclopedia of Type Strains, Phase IV (KMG-IV): sequencing the most valuable type-strain genomes for metagenomic binning, comparative biology and taxonomic classification.</title>
        <authorList>
            <person name="Goeker M."/>
        </authorList>
    </citation>
    <scope>NUCLEOTIDE SEQUENCE [LARGE SCALE GENOMIC DNA]</scope>
    <source>
        <strain evidence="2 3">DSM 45615</strain>
    </source>
</reference>
<evidence type="ECO:0000313" key="2">
    <source>
        <dbReference type="EMBL" id="MBB5140201.1"/>
    </source>
</evidence>
<sequence length="303" mass="31628">MVASHRRTGRSPVWCRGAGGGPARACRTPPRPARPHHPWTPPRPGRMCCRARVGWITPEPPRRWRPGASTGGGSPGPRGDAADSGDRGAGGRHPGTASPAPQSGQSGGGSRQRDRRGGVPAADGGDVPDEVAARHEHRRWRSRAVTGLAALRWGAAVGAPRRRRQPVRPCRAREPAGSRRSRLGQRRSGVSVGGGGREPAPGWPLWGAGGAAPGGDPAHSCRARVGWIALGRLGGGDRAVAAVAGVGKFPESCPVRGRRFGSASSWSPVIGDVCRIKRLTRGDVVRVDRLLAGLPACNLHCFG</sequence>
<organism evidence="2 3">
    <name type="scientific">Thermocatellispora tengchongensis</name>
    <dbReference type="NCBI Taxonomy" id="1073253"/>
    <lineage>
        <taxon>Bacteria</taxon>
        <taxon>Bacillati</taxon>
        <taxon>Actinomycetota</taxon>
        <taxon>Actinomycetes</taxon>
        <taxon>Streptosporangiales</taxon>
        <taxon>Streptosporangiaceae</taxon>
        <taxon>Thermocatellispora</taxon>
    </lineage>
</organism>
<keyword evidence="3" id="KW-1185">Reference proteome</keyword>
<name>A0A840PR07_9ACTN</name>
<feature type="region of interest" description="Disordered" evidence="1">
    <location>
        <begin position="1"/>
        <end position="138"/>
    </location>
</feature>